<evidence type="ECO:0000256" key="4">
    <source>
        <dbReference type="ARBA" id="ARBA00022475"/>
    </source>
</evidence>
<proteinExistence type="inferred from homology"/>
<feature type="transmembrane region" description="Helical" evidence="9">
    <location>
        <begin position="101"/>
        <end position="125"/>
    </location>
</feature>
<dbReference type="STRING" id="466.Lmac_2127"/>
<feature type="transmembrane region" description="Helical" evidence="9">
    <location>
        <begin position="7"/>
        <end position="32"/>
    </location>
</feature>
<evidence type="ECO:0000256" key="6">
    <source>
        <dbReference type="ARBA" id="ARBA00022847"/>
    </source>
</evidence>
<dbReference type="PANTHER" id="PTHR43528">
    <property type="entry name" value="ALPHA-KETOGLUTARATE PERMEASE"/>
    <property type="match status" value="1"/>
</dbReference>
<dbReference type="PATRIC" id="fig|466.6.peg.2258"/>
<sequence>MKHQTRIILAGTLGNLIESFDMAICGLLSVYIAKFLIGDATKGLLLVFLTFFAGYLARPLGAMVMGLLSDIYGRKIILATSILSMGISTSLIGLVPSNSIVGISAVIILLMLRIIQSFSCGAEYLNSSAYLVENAEASKRGFSGSWASFGTMSGMLIASFVALGVTYCTNNHPEYDWLIWRMPFIIALLGSSIGLYIRLYIPESMEYIMYYAERPKPKFKNLLTESANYIKNNRIQSVYAFVLSCLGVTTTFQIYIYGPMQAHLYGNFLDYEILVSNIISLTVLLTVFPLVGKLSDKINREKIVIYASVGFLIFSQPFFYTLSGNNLYKLILGHSLIAIPAGAYYATVPVILSEMFPIKLRCTVLSILYSTAASLSAGLAPLLSLLIVTKTGIASSPFILVFTLVICSFILMNIKHTRKKYLNSQTSQVADKNGFYY</sequence>
<keyword evidence="5 9" id="KW-0812">Transmembrane</keyword>
<dbReference type="SUPFAM" id="SSF103473">
    <property type="entry name" value="MFS general substrate transporter"/>
    <property type="match status" value="1"/>
</dbReference>
<feature type="transmembrane region" description="Helical" evidence="9">
    <location>
        <begin position="331"/>
        <end position="352"/>
    </location>
</feature>
<dbReference type="AlphaFoldDB" id="A0A0W0VYS4"/>
<evidence type="ECO:0000256" key="5">
    <source>
        <dbReference type="ARBA" id="ARBA00022692"/>
    </source>
</evidence>
<evidence type="ECO:0000256" key="7">
    <source>
        <dbReference type="ARBA" id="ARBA00022989"/>
    </source>
</evidence>
<dbReference type="InterPro" id="IPR005829">
    <property type="entry name" value="Sugar_transporter_CS"/>
</dbReference>
<feature type="transmembrane region" description="Helical" evidence="9">
    <location>
        <begin position="393"/>
        <end position="414"/>
    </location>
</feature>
<comment type="caution">
    <text evidence="11">The sequence shown here is derived from an EMBL/GenBank/DDBJ whole genome shotgun (WGS) entry which is preliminary data.</text>
</comment>
<organism evidence="11 12">
    <name type="scientific">Legionella maceachernii</name>
    <dbReference type="NCBI Taxonomy" id="466"/>
    <lineage>
        <taxon>Bacteria</taxon>
        <taxon>Pseudomonadati</taxon>
        <taxon>Pseudomonadota</taxon>
        <taxon>Gammaproteobacteria</taxon>
        <taxon>Legionellales</taxon>
        <taxon>Legionellaceae</taxon>
        <taxon>Legionella</taxon>
    </lineage>
</organism>
<evidence type="ECO:0000256" key="1">
    <source>
        <dbReference type="ARBA" id="ARBA00004651"/>
    </source>
</evidence>
<keyword evidence="8 9" id="KW-0472">Membrane</keyword>
<dbReference type="InterPro" id="IPR020846">
    <property type="entry name" value="MFS_dom"/>
</dbReference>
<dbReference type="InterPro" id="IPR051084">
    <property type="entry name" value="H+-coupled_symporters"/>
</dbReference>
<feature type="transmembrane region" description="Helical" evidence="9">
    <location>
        <begin position="44"/>
        <end position="64"/>
    </location>
</feature>
<evidence type="ECO:0000256" key="3">
    <source>
        <dbReference type="ARBA" id="ARBA00022448"/>
    </source>
</evidence>
<dbReference type="PROSITE" id="PS00216">
    <property type="entry name" value="SUGAR_TRANSPORT_1"/>
    <property type="match status" value="1"/>
</dbReference>
<evidence type="ECO:0000256" key="9">
    <source>
        <dbReference type="SAM" id="Phobius"/>
    </source>
</evidence>
<comment type="subcellular location">
    <subcellularLocation>
        <location evidence="1">Cell membrane</location>
        <topology evidence="1">Multi-pass membrane protein</topology>
    </subcellularLocation>
</comment>
<dbReference type="Proteomes" id="UP000054908">
    <property type="component" value="Unassembled WGS sequence"/>
</dbReference>
<dbReference type="PANTHER" id="PTHR43528:SF1">
    <property type="entry name" value="ALPHA-KETOGLUTARATE PERMEASE"/>
    <property type="match status" value="1"/>
</dbReference>
<protein>
    <submittedName>
        <fullName evidence="11">Proline/betaine transporter ProP6</fullName>
    </submittedName>
</protein>
<dbReference type="InterPro" id="IPR036259">
    <property type="entry name" value="MFS_trans_sf"/>
</dbReference>
<dbReference type="GO" id="GO:0005886">
    <property type="term" value="C:plasma membrane"/>
    <property type="evidence" value="ECO:0007669"/>
    <property type="project" value="UniProtKB-SubCell"/>
</dbReference>
<evidence type="ECO:0000256" key="8">
    <source>
        <dbReference type="ARBA" id="ARBA00023136"/>
    </source>
</evidence>
<dbReference type="InterPro" id="IPR011701">
    <property type="entry name" value="MFS"/>
</dbReference>
<feature type="transmembrane region" description="Helical" evidence="9">
    <location>
        <begin position="238"/>
        <end position="258"/>
    </location>
</feature>
<dbReference type="GO" id="GO:0015293">
    <property type="term" value="F:symporter activity"/>
    <property type="evidence" value="ECO:0007669"/>
    <property type="project" value="UniProtKB-KW"/>
</dbReference>
<dbReference type="RefSeq" id="WP_058452874.1">
    <property type="nucleotide sequence ID" value="NZ_CAAAIB010000008.1"/>
</dbReference>
<evidence type="ECO:0000313" key="12">
    <source>
        <dbReference type="Proteomes" id="UP000054908"/>
    </source>
</evidence>
<dbReference type="Pfam" id="PF07690">
    <property type="entry name" value="MFS_1"/>
    <property type="match status" value="1"/>
</dbReference>
<name>A0A0W0VYS4_9GAMM</name>
<comment type="similarity">
    <text evidence="2">Belongs to the major facilitator superfamily. Metabolite:H+ Symporter (MHS) family (TC 2.A.1.6) family.</text>
</comment>
<dbReference type="OrthoDB" id="3690818at2"/>
<dbReference type="EMBL" id="LNYL01000045">
    <property type="protein sequence ID" value="KTD25149.1"/>
    <property type="molecule type" value="Genomic_DNA"/>
</dbReference>
<feature type="transmembrane region" description="Helical" evidence="9">
    <location>
        <begin position="179"/>
        <end position="201"/>
    </location>
</feature>
<feature type="transmembrane region" description="Helical" evidence="9">
    <location>
        <begin position="76"/>
        <end position="95"/>
    </location>
</feature>
<dbReference type="PROSITE" id="PS50850">
    <property type="entry name" value="MFS"/>
    <property type="match status" value="1"/>
</dbReference>
<gene>
    <name evidence="11" type="ORF">Lmac_2127</name>
</gene>
<evidence type="ECO:0000313" key="11">
    <source>
        <dbReference type="EMBL" id="KTD25149.1"/>
    </source>
</evidence>
<feature type="domain" description="Major facilitator superfamily (MFS) profile" evidence="10">
    <location>
        <begin position="7"/>
        <end position="420"/>
    </location>
</feature>
<feature type="transmembrane region" description="Helical" evidence="9">
    <location>
        <begin position="146"/>
        <end position="167"/>
    </location>
</feature>
<keyword evidence="12" id="KW-1185">Reference proteome</keyword>
<keyword evidence="3" id="KW-0813">Transport</keyword>
<feature type="transmembrane region" description="Helical" evidence="9">
    <location>
        <begin position="303"/>
        <end position="319"/>
    </location>
</feature>
<keyword evidence="6" id="KW-0769">Symport</keyword>
<keyword evidence="4" id="KW-1003">Cell membrane</keyword>
<feature type="transmembrane region" description="Helical" evidence="9">
    <location>
        <begin position="364"/>
        <end position="387"/>
    </location>
</feature>
<keyword evidence="7 9" id="KW-1133">Transmembrane helix</keyword>
<feature type="transmembrane region" description="Helical" evidence="9">
    <location>
        <begin position="273"/>
        <end position="291"/>
    </location>
</feature>
<reference evidence="11 12" key="1">
    <citation type="submission" date="2015-11" db="EMBL/GenBank/DDBJ databases">
        <title>Genomic analysis of 38 Legionella species identifies large and diverse effector repertoires.</title>
        <authorList>
            <person name="Burstein D."/>
            <person name="Amaro F."/>
            <person name="Zusman T."/>
            <person name="Lifshitz Z."/>
            <person name="Cohen O."/>
            <person name="Gilbert J.A."/>
            <person name="Pupko T."/>
            <person name="Shuman H.A."/>
            <person name="Segal G."/>
        </authorList>
    </citation>
    <scope>NUCLEOTIDE SEQUENCE [LARGE SCALE GENOMIC DNA]</scope>
    <source>
        <strain evidence="11 12">PX-1-G2-E2</strain>
    </source>
</reference>
<evidence type="ECO:0000259" key="10">
    <source>
        <dbReference type="PROSITE" id="PS50850"/>
    </source>
</evidence>
<accession>A0A0W0VYS4</accession>
<dbReference type="Gene3D" id="1.20.1250.20">
    <property type="entry name" value="MFS general substrate transporter like domains"/>
    <property type="match status" value="2"/>
</dbReference>
<evidence type="ECO:0000256" key="2">
    <source>
        <dbReference type="ARBA" id="ARBA00008240"/>
    </source>
</evidence>